<evidence type="ECO:0000256" key="1">
    <source>
        <dbReference type="ARBA" id="ARBA00005979"/>
    </source>
</evidence>
<dbReference type="PANTHER" id="PTHR43656:SF2">
    <property type="entry name" value="BINDING OXIDOREDUCTASE, PUTATIVE (AFU_ORTHOLOGUE AFUA_2G08260)-RELATED"/>
    <property type="match status" value="1"/>
</dbReference>
<comment type="similarity">
    <text evidence="1">Belongs to the NADH:flavin oxidoreductase/NADH oxidase family.</text>
</comment>
<dbReference type="GO" id="GO:0010181">
    <property type="term" value="F:FMN binding"/>
    <property type="evidence" value="ECO:0007669"/>
    <property type="project" value="InterPro"/>
</dbReference>
<reference evidence="6 7" key="1">
    <citation type="journal article" date="2012" name="Science">
        <title>The Paleozoic origin of enzymatic lignin decomposition reconstructed from 31 fungal genomes.</title>
        <authorList>
            <person name="Floudas D."/>
            <person name="Binder M."/>
            <person name="Riley R."/>
            <person name="Barry K."/>
            <person name="Blanchette R.A."/>
            <person name="Henrissat B."/>
            <person name="Martinez A.T."/>
            <person name="Otillar R."/>
            <person name="Spatafora J.W."/>
            <person name="Yadav J.S."/>
            <person name="Aerts A."/>
            <person name="Benoit I."/>
            <person name="Boyd A."/>
            <person name="Carlson A."/>
            <person name="Copeland A."/>
            <person name="Coutinho P.M."/>
            <person name="de Vries R.P."/>
            <person name="Ferreira P."/>
            <person name="Findley K."/>
            <person name="Foster B."/>
            <person name="Gaskell J."/>
            <person name="Glotzer D."/>
            <person name="Gorecki P."/>
            <person name="Heitman J."/>
            <person name="Hesse C."/>
            <person name="Hori C."/>
            <person name="Igarashi K."/>
            <person name="Jurgens J.A."/>
            <person name="Kallen N."/>
            <person name="Kersten P."/>
            <person name="Kohler A."/>
            <person name="Kuees U."/>
            <person name="Kumar T.K.A."/>
            <person name="Kuo A."/>
            <person name="LaButti K."/>
            <person name="Larrondo L.F."/>
            <person name="Lindquist E."/>
            <person name="Ling A."/>
            <person name="Lombard V."/>
            <person name="Lucas S."/>
            <person name="Lundell T."/>
            <person name="Martin R."/>
            <person name="McLaughlin D.J."/>
            <person name="Morgenstern I."/>
            <person name="Morin E."/>
            <person name="Murat C."/>
            <person name="Nagy L.G."/>
            <person name="Nolan M."/>
            <person name="Ohm R.A."/>
            <person name="Patyshakuliyeva A."/>
            <person name="Rokas A."/>
            <person name="Ruiz-Duenas F.J."/>
            <person name="Sabat G."/>
            <person name="Salamov A."/>
            <person name="Samejima M."/>
            <person name="Schmutz J."/>
            <person name="Slot J.C."/>
            <person name="St John F."/>
            <person name="Stenlid J."/>
            <person name="Sun H."/>
            <person name="Sun S."/>
            <person name="Syed K."/>
            <person name="Tsang A."/>
            <person name="Wiebenga A."/>
            <person name="Young D."/>
            <person name="Pisabarro A."/>
            <person name="Eastwood D.C."/>
            <person name="Martin F."/>
            <person name="Cullen D."/>
            <person name="Grigoriev I.V."/>
            <person name="Hibbett D.S."/>
        </authorList>
    </citation>
    <scope>NUCLEOTIDE SEQUENCE [LARGE SCALE GENOMIC DNA]</scope>
    <source>
        <strain evidence="6 7">MD-104</strain>
    </source>
</reference>
<name>A0A2H3J5U7_WOLCO</name>
<evidence type="ECO:0000313" key="7">
    <source>
        <dbReference type="Proteomes" id="UP000218811"/>
    </source>
</evidence>
<dbReference type="GO" id="GO:0016491">
    <property type="term" value="F:oxidoreductase activity"/>
    <property type="evidence" value="ECO:0007669"/>
    <property type="project" value="UniProtKB-KW"/>
</dbReference>
<dbReference type="SUPFAM" id="SSF51395">
    <property type="entry name" value="FMN-linked oxidoreductases"/>
    <property type="match status" value="1"/>
</dbReference>
<dbReference type="Pfam" id="PF00724">
    <property type="entry name" value="Oxidored_FMN"/>
    <property type="match status" value="1"/>
</dbReference>
<dbReference type="PANTHER" id="PTHR43656">
    <property type="entry name" value="BINDING OXIDOREDUCTASE, PUTATIVE (AFU_ORTHOLOGUE AFUA_2G08260)-RELATED"/>
    <property type="match status" value="1"/>
</dbReference>
<dbReference type="Gene3D" id="3.20.20.70">
    <property type="entry name" value="Aldolase class I"/>
    <property type="match status" value="1"/>
</dbReference>
<dbReference type="InterPro" id="IPR051799">
    <property type="entry name" value="NADH_flavin_oxidoreductase"/>
</dbReference>
<keyword evidence="2" id="KW-0285">Flavoprotein</keyword>
<protein>
    <submittedName>
        <fullName evidence="6">FMN-linked oxidoreductase</fullName>
    </submittedName>
</protein>
<organism evidence="6 7">
    <name type="scientific">Wolfiporia cocos (strain MD-104)</name>
    <name type="common">Brown rot fungus</name>
    <dbReference type="NCBI Taxonomy" id="742152"/>
    <lineage>
        <taxon>Eukaryota</taxon>
        <taxon>Fungi</taxon>
        <taxon>Dikarya</taxon>
        <taxon>Basidiomycota</taxon>
        <taxon>Agaricomycotina</taxon>
        <taxon>Agaricomycetes</taxon>
        <taxon>Polyporales</taxon>
        <taxon>Phaeolaceae</taxon>
        <taxon>Wolfiporia</taxon>
    </lineage>
</organism>
<dbReference type="AlphaFoldDB" id="A0A2H3J5U7"/>
<evidence type="ECO:0000313" key="6">
    <source>
        <dbReference type="EMBL" id="PCH35133.1"/>
    </source>
</evidence>
<keyword evidence="7" id="KW-1185">Reference proteome</keyword>
<dbReference type="Proteomes" id="UP000218811">
    <property type="component" value="Unassembled WGS sequence"/>
</dbReference>
<dbReference type="OrthoDB" id="1663137at2759"/>
<accession>A0A2H3J5U7</accession>
<evidence type="ECO:0000256" key="4">
    <source>
        <dbReference type="ARBA" id="ARBA00023002"/>
    </source>
</evidence>
<dbReference type="STRING" id="742152.A0A2H3J5U7"/>
<dbReference type="InterPro" id="IPR001155">
    <property type="entry name" value="OxRdtase_FMN_N"/>
</dbReference>
<sequence length="555" mass="60827">MDSAQSMDASTFRKILSPVELPCGLTVSNRLVKVAMYEHMSNLFGGPPNSAHLRLYSCWSSGHWGMIITGNVQVAMDHLTLGRDMVVPKIIAAETITRFRRLADCIRGASDRAATRASDGTAEPQRTLAIMQLNHPGRQSANLIGGRWPFVPPLAPSAVPIGRRVPDKASFVASGLSHLFHTALFQIPRPMELDDIDHVVEAFVRGTHLAVESGFDGVELHAAHGYLISQFMSPNTNLRTDEYGARDHPLWLLHRIVSAIRASDRVPHAFVLGVKLNAADYMTTLPSGRKTDTSEIRALSQVREIASWEMLDFIEISGGDYENPEFLKHTGSPRQAFFARFSQQAVDALSSRPSDTERLDSADRTMTSPLILLTGGFRTLPSLSSALSNGHAHLLGAGRLSVLCPDLPRRLSDSFQGTSMGTCDNFLLRPFPGLGLDEPRTQQYIEATSLSQYLYLWVERILVSVLTVLCKLAPFEFPKLLGAGAEMAWYIVAMRAISEGRAADHSIGGVAGVLRMWWWVAPNPIDGSRSQCPGFMVLFAVLALIGFCIARVPGL</sequence>
<proteinExistence type="inferred from homology"/>
<evidence type="ECO:0000259" key="5">
    <source>
        <dbReference type="Pfam" id="PF00724"/>
    </source>
</evidence>
<dbReference type="OMA" id="NAMIFKE"/>
<gene>
    <name evidence="6" type="ORF">WOLCODRAFT_145673</name>
</gene>
<dbReference type="InterPro" id="IPR013785">
    <property type="entry name" value="Aldolase_TIM"/>
</dbReference>
<feature type="domain" description="NADH:flavin oxidoreductase/NADH oxidase N-terminal" evidence="5">
    <location>
        <begin position="181"/>
        <end position="412"/>
    </location>
</feature>
<keyword evidence="3" id="KW-0288">FMN</keyword>
<evidence type="ECO:0000256" key="3">
    <source>
        <dbReference type="ARBA" id="ARBA00022643"/>
    </source>
</evidence>
<dbReference type="EMBL" id="KB467843">
    <property type="protein sequence ID" value="PCH35133.1"/>
    <property type="molecule type" value="Genomic_DNA"/>
</dbReference>
<evidence type="ECO:0000256" key="2">
    <source>
        <dbReference type="ARBA" id="ARBA00022630"/>
    </source>
</evidence>
<keyword evidence="4" id="KW-0560">Oxidoreductase</keyword>